<evidence type="ECO:0000313" key="2">
    <source>
        <dbReference type="EMBL" id="VDD88555.1"/>
    </source>
</evidence>
<evidence type="ECO:0000313" key="3">
    <source>
        <dbReference type="Proteomes" id="UP000274131"/>
    </source>
</evidence>
<protein>
    <submittedName>
        <fullName evidence="2 4">Uncharacterized protein</fullName>
    </submittedName>
</protein>
<dbReference type="EMBL" id="UXUI01007660">
    <property type="protein sequence ID" value="VDD88555.1"/>
    <property type="molecule type" value="Genomic_DNA"/>
</dbReference>
<dbReference type="OrthoDB" id="10068351at2759"/>
<dbReference type="WBParaSite" id="EVEC_0000399001-mRNA-1">
    <property type="protein sequence ID" value="EVEC_0000399001-mRNA-1"/>
    <property type="gene ID" value="EVEC_0000399001"/>
</dbReference>
<evidence type="ECO:0000256" key="1">
    <source>
        <dbReference type="SAM" id="MobiDB-lite"/>
    </source>
</evidence>
<keyword evidence="3" id="KW-1185">Reference proteome</keyword>
<reference evidence="4" key="1">
    <citation type="submission" date="2017-02" db="UniProtKB">
        <authorList>
            <consortium name="WormBaseParasite"/>
        </authorList>
    </citation>
    <scope>IDENTIFICATION</scope>
</reference>
<accession>A0A0N4V1Y6</accession>
<sequence length="69" mass="7707">MSNLCGPHSIFLKCPQRSDENTSSVAQRKRAGPITQRSVDRNHSLLSCFPPFSDECCAVYRADVHCQIP</sequence>
<proteinExistence type="predicted"/>
<organism evidence="4">
    <name type="scientific">Enterobius vermicularis</name>
    <name type="common">Human pinworm</name>
    <dbReference type="NCBI Taxonomy" id="51028"/>
    <lineage>
        <taxon>Eukaryota</taxon>
        <taxon>Metazoa</taxon>
        <taxon>Ecdysozoa</taxon>
        <taxon>Nematoda</taxon>
        <taxon>Chromadorea</taxon>
        <taxon>Rhabditida</taxon>
        <taxon>Spirurina</taxon>
        <taxon>Oxyuridomorpha</taxon>
        <taxon>Oxyuroidea</taxon>
        <taxon>Oxyuridae</taxon>
        <taxon>Enterobius</taxon>
    </lineage>
</organism>
<feature type="region of interest" description="Disordered" evidence="1">
    <location>
        <begin position="16"/>
        <end position="35"/>
    </location>
</feature>
<gene>
    <name evidence="2" type="ORF">EVEC_LOCUS3698</name>
</gene>
<evidence type="ECO:0000313" key="4">
    <source>
        <dbReference type="WBParaSite" id="EVEC_0000399001-mRNA-1"/>
    </source>
</evidence>
<dbReference type="AlphaFoldDB" id="A0A0N4V1Y6"/>
<dbReference type="Proteomes" id="UP000274131">
    <property type="component" value="Unassembled WGS sequence"/>
</dbReference>
<reference evidence="2 3" key="2">
    <citation type="submission" date="2018-10" db="EMBL/GenBank/DDBJ databases">
        <authorList>
            <consortium name="Pathogen Informatics"/>
        </authorList>
    </citation>
    <scope>NUCLEOTIDE SEQUENCE [LARGE SCALE GENOMIC DNA]</scope>
</reference>
<name>A0A0N4V1Y6_ENTVE</name>